<dbReference type="GO" id="GO:0006260">
    <property type="term" value="P:DNA replication"/>
    <property type="evidence" value="ECO:0007669"/>
    <property type="project" value="UniProtKB-KW"/>
</dbReference>
<dbReference type="Pfam" id="PF02387">
    <property type="entry name" value="IncFII_repA"/>
    <property type="match status" value="1"/>
</dbReference>
<dbReference type="BioCyc" id="SGLO343509:SGP1_RS22225-MONOMER"/>
<reference evidence="2 3" key="1">
    <citation type="journal article" date="2006" name="Genome Res.">
        <title>Massive genome erosion and functional adaptations provide insights into the symbiotic lifestyle of Sodalis glossinidius in the tsetse host.</title>
        <authorList>
            <person name="Toh H."/>
            <person name="Weiss B.L."/>
            <person name="Perkin S.A.H."/>
            <person name="Yamashita A."/>
            <person name="Oshima K."/>
            <person name="Hattori M."/>
            <person name="Aksoy S."/>
        </authorList>
    </citation>
    <scope>NUCLEOTIDE SEQUENCE [LARGE SCALE GENOMIC DNA]</scope>
    <source>
        <strain evidence="3">morsitans</strain>
    </source>
</reference>
<dbReference type="HOGENOM" id="CLU_084990_0_0_6"/>
<gene>
    <name evidence="2" type="ordered locus">SGP1_0012</name>
</gene>
<evidence type="ECO:0000313" key="2">
    <source>
        <dbReference type="EMBL" id="BAE75719.1"/>
    </source>
</evidence>
<dbReference type="EMBL" id="AP008233">
    <property type="protein sequence ID" value="BAE75719.1"/>
    <property type="molecule type" value="Genomic_DNA"/>
</dbReference>
<dbReference type="Proteomes" id="UP000001932">
    <property type="component" value="Plasmid pSG1"/>
</dbReference>
<sequence>MRDCYVSNPYPCYRSPTPEAAKPAIVKALVKAAQNSNPARHEAWYTTPRLDVKTGLKKPFIKRMNAHRARAVNALMVAMADRLNIVSGKVEASVEQLSDWCGLSTGNGAKKSISRASRALTTLEELGAIKCERVWDDSTHSYIPKIIWVTELFFVLIDYEVGKFLSAQNQQLAWENKKLREKGEGPITLSEARRRAKEKHIKNAFDYRLKKRAFNKQRRHARKIDEMAPSQARHFIINDLVKLHSKDELEAMGHQGLRRLVDQRYHALRKLAASTAPPPDTP</sequence>
<keyword evidence="3" id="KW-1185">Reference proteome</keyword>
<dbReference type="AlphaFoldDB" id="Q2NQ56"/>
<dbReference type="OrthoDB" id="6497710at2"/>
<dbReference type="NCBIfam" id="NF040977">
    <property type="entry name" value="RepA_IncFII_LM"/>
    <property type="match status" value="1"/>
</dbReference>
<dbReference type="KEGG" id="sgl:SGP1_0012"/>
<dbReference type="InterPro" id="IPR003446">
    <property type="entry name" value="Plasmid_replication_init_RepA"/>
</dbReference>
<dbReference type="GO" id="GO:0006276">
    <property type="term" value="P:plasmid maintenance"/>
    <property type="evidence" value="ECO:0007669"/>
    <property type="project" value="InterPro"/>
</dbReference>
<name>Q2NQ56_SODGM</name>
<evidence type="ECO:0000313" key="3">
    <source>
        <dbReference type="Proteomes" id="UP000001932"/>
    </source>
</evidence>
<accession>Q2NQ56</accession>
<protein>
    <submittedName>
        <fullName evidence="2">Replication associated protein RepA1</fullName>
    </submittedName>
</protein>
<organism evidence="2 3">
    <name type="scientific">Sodalis glossinidius (strain morsitans)</name>
    <dbReference type="NCBI Taxonomy" id="343509"/>
    <lineage>
        <taxon>Bacteria</taxon>
        <taxon>Pseudomonadati</taxon>
        <taxon>Pseudomonadota</taxon>
        <taxon>Gammaproteobacteria</taxon>
        <taxon>Enterobacterales</taxon>
        <taxon>Bruguierivoracaceae</taxon>
        <taxon>Sodalis</taxon>
    </lineage>
</organism>
<geneLocation type="plasmid" evidence="2 3">
    <name>pSG1</name>
</geneLocation>
<evidence type="ECO:0000256" key="1">
    <source>
        <dbReference type="ARBA" id="ARBA00022705"/>
    </source>
</evidence>
<keyword evidence="1" id="KW-0235">DNA replication</keyword>
<keyword evidence="2" id="KW-0614">Plasmid</keyword>
<proteinExistence type="predicted"/>